<feature type="transmembrane region" description="Helical" evidence="1">
    <location>
        <begin position="70"/>
        <end position="92"/>
    </location>
</feature>
<keyword evidence="1" id="KW-1133">Transmembrane helix</keyword>
<name>A0ABX2AMV5_9BACT</name>
<gene>
    <name evidence="2" type="ORF">HPS56_09480</name>
</gene>
<feature type="transmembrane region" description="Helical" evidence="1">
    <location>
        <begin position="112"/>
        <end position="136"/>
    </location>
</feature>
<keyword evidence="1" id="KW-0812">Transmembrane</keyword>
<dbReference type="EMBL" id="JABKKF010000009">
    <property type="protein sequence ID" value="NPD92566.1"/>
    <property type="molecule type" value="Genomic_DNA"/>
</dbReference>
<keyword evidence="3" id="KW-1185">Reference proteome</keyword>
<proteinExistence type="predicted"/>
<evidence type="ECO:0000256" key="1">
    <source>
        <dbReference type="SAM" id="Phobius"/>
    </source>
</evidence>
<accession>A0ABX2AMV5</accession>
<organism evidence="2 3">
    <name type="scientific">Xylanibacter muris</name>
    <dbReference type="NCBI Taxonomy" id="2736290"/>
    <lineage>
        <taxon>Bacteria</taxon>
        <taxon>Pseudomonadati</taxon>
        <taxon>Bacteroidota</taxon>
        <taxon>Bacteroidia</taxon>
        <taxon>Bacteroidales</taxon>
        <taxon>Prevotellaceae</taxon>
        <taxon>Xylanibacter</taxon>
    </lineage>
</organism>
<reference evidence="2 3" key="1">
    <citation type="submission" date="2020-05" db="EMBL/GenBank/DDBJ databases">
        <title>Distinct polysaccharide utilization as determinants for interspecies competition between intestinal Prevotella spp.</title>
        <authorList>
            <person name="Galvez E.J.C."/>
            <person name="Iljazovic A."/>
            <person name="Strowig T."/>
        </authorList>
    </citation>
    <scope>NUCLEOTIDE SEQUENCE [LARGE SCALE GENOMIC DNA]</scope>
    <source>
        <strain evidence="2 3">PMUR</strain>
    </source>
</reference>
<comment type="caution">
    <text evidence="2">The sequence shown here is derived from an EMBL/GenBank/DDBJ whole genome shotgun (WGS) entry which is preliminary data.</text>
</comment>
<sequence>MKRKNKDKEQLSFLFRQTCPEPKHADDFTGRVMRHIAKERRRQEEAVEYWRMVSGHSYGTSWRGRLIDALLSPVLIIVVAVAVCVSVMALYSKEVTAALASLFMHIEGIVGPVPYILPAVLCLSMTLLLCLAIAMIHNEE</sequence>
<keyword evidence="1" id="KW-0472">Membrane</keyword>
<dbReference type="Proteomes" id="UP000714420">
    <property type="component" value="Unassembled WGS sequence"/>
</dbReference>
<evidence type="ECO:0000313" key="2">
    <source>
        <dbReference type="EMBL" id="NPD92566.1"/>
    </source>
</evidence>
<evidence type="ECO:0000313" key="3">
    <source>
        <dbReference type="Proteomes" id="UP000714420"/>
    </source>
</evidence>
<dbReference type="RefSeq" id="WP_172275895.1">
    <property type="nucleotide sequence ID" value="NZ_CASGMU010000013.1"/>
</dbReference>
<protein>
    <submittedName>
        <fullName evidence="2">Uncharacterized protein</fullName>
    </submittedName>
</protein>